<sequence length="119" mass="13151">MSPEKQNGDAGVAAPYVAGIENLSPHHKSRSRSQDVIPGLSGSTLQPDHNPFALVRELDRIPLDRLIELSRQLDVQAAEYRRLPARTREQDDRMALAAAVRIEVRKRVEQSDTDTAAAA</sequence>
<evidence type="ECO:0000313" key="2">
    <source>
        <dbReference type="EMBL" id="GLL13377.1"/>
    </source>
</evidence>
<gene>
    <name evidence="2" type="ORF">GCM10017577_45200</name>
</gene>
<reference evidence="2" key="1">
    <citation type="journal article" date="2014" name="Int. J. Syst. Evol. Microbiol.">
        <title>Complete genome sequence of Corynebacterium casei LMG S-19264T (=DSM 44701T), isolated from a smear-ripened cheese.</title>
        <authorList>
            <consortium name="US DOE Joint Genome Institute (JGI-PGF)"/>
            <person name="Walter F."/>
            <person name="Albersmeier A."/>
            <person name="Kalinowski J."/>
            <person name="Ruckert C."/>
        </authorList>
    </citation>
    <scope>NUCLEOTIDE SEQUENCE</scope>
    <source>
        <strain evidence="2">VKM Ac-1069</strain>
    </source>
</reference>
<proteinExistence type="predicted"/>
<evidence type="ECO:0000256" key="1">
    <source>
        <dbReference type="SAM" id="MobiDB-lite"/>
    </source>
</evidence>
<feature type="region of interest" description="Disordered" evidence="1">
    <location>
        <begin position="19"/>
        <end position="49"/>
    </location>
</feature>
<dbReference type="RefSeq" id="WP_037049079.1">
    <property type="nucleotide sequence ID" value="NZ_BAAAUZ010000003.1"/>
</dbReference>
<name>A0A9W6NYD6_9PSEU</name>
<reference evidence="2" key="2">
    <citation type="submission" date="2023-01" db="EMBL/GenBank/DDBJ databases">
        <authorList>
            <person name="Sun Q."/>
            <person name="Evtushenko L."/>
        </authorList>
    </citation>
    <scope>NUCLEOTIDE SEQUENCE</scope>
    <source>
        <strain evidence="2">VKM Ac-1069</strain>
    </source>
</reference>
<keyword evidence="3" id="KW-1185">Reference proteome</keyword>
<accession>A0A9W6NYD6</accession>
<dbReference type="AlphaFoldDB" id="A0A9W6NYD6"/>
<comment type="caution">
    <text evidence="2">The sequence shown here is derived from an EMBL/GenBank/DDBJ whole genome shotgun (WGS) entry which is preliminary data.</text>
</comment>
<organism evidence="2 3">
    <name type="scientific">Pseudonocardia halophobica</name>
    <dbReference type="NCBI Taxonomy" id="29401"/>
    <lineage>
        <taxon>Bacteria</taxon>
        <taxon>Bacillati</taxon>
        <taxon>Actinomycetota</taxon>
        <taxon>Actinomycetes</taxon>
        <taxon>Pseudonocardiales</taxon>
        <taxon>Pseudonocardiaceae</taxon>
        <taxon>Pseudonocardia</taxon>
    </lineage>
</organism>
<dbReference type="EMBL" id="BSFQ01000021">
    <property type="protein sequence ID" value="GLL13377.1"/>
    <property type="molecule type" value="Genomic_DNA"/>
</dbReference>
<protein>
    <submittedName>
        <fullName evidence="2">Uncharacterized protein</fullName>
    </submittedName>
</protein>
<dbReference type="Proteomes" id="UP001143463">
    <property type="component" value="Unassembled WGS sequence"/>
</dbReference>
<evidence type="ECO:0000313" key="3">
    <source>
        <dbReference type="Proteomes" id="UP001143463"/>
    </source>
</evidence>